<name>A0A396C1J9_BACFG</name>
<evidence type="ECO:0000313" key="2">
    <source>
        <dbReference type="Proteomes" id="UP000266644"/>
    </source>
</evidence>
<evidence type="ECO:0000313" key="1">
    <source>
        <dbReference type="EMBL" id="RHH14449.1"/>
    </source>
</evidence>
<gene>
    <name evidence="1" type="ORF">DW228_06510</name>
</gene>
<organism evidence="1 2">
    <name type="scientific">Bacteroides fragilis</name>
    <dbReference type="NCBI Taxonomy" id="817"/>
    <lineage>
        <taxon>Bacteria</taxon>
        <taxon>Pseudomonadati</taxon>
        <taxon>Bacteroidota</taxon>
        <taxon>Bacteroidia</taxon>
        <taxon>Bacteroidales</taxon>
        <taxon>Bacteroidaceae</taxon>
        <taxon>Bacteroides</taxon>
    </lineage>
</organism>
<dbReference type="RefSeq" id="WP_122330097.1">
    <property type="nucleotide sequence ID" value="NZ_JAQDYY010000001.1"/>
</dbReference>
<dbReference type="EMBL" id="QRJE01000008">
    <property type="protein sequence ID" value="RHH14449.1"/>
    <property type="molecule type" value="Genomic_DNA"/>
</dbReference>
<dbReference type="Proteomes" id="UP000266644">
    <property type="component" value="Unassembled WGS sequence"/>
</dbReference>
<sequence>MKYLLTEEEHKARIQINLHKKICHGYQNKIDALNSVIALTRIKIKLKDENGKDNLELKDVNFLYEYIRNKTIDYIFSLAKKYKKEINSQKYGALNFTFDYDADWAGVMRCELGGIDSQERTILDDNDNKIELITITMDSIINFAVYLEKYCRIN</sequence>
<accession>A0A396C1J9</accession>
<protein>
    <submittedName>
        <fullName evidence="1">Uncharacterized protein</fullName>
    </submittedName>
</protein>
<proteinExistence type="predicted"/>
<reference evidence="1 2" key="1">
    <citation type="submission" date="2018-08" db="EMBL/GenBank/DDBJ databases">
        <title>A genome reference for cultivated species of the human gut microbiota.</title>
        <authorList>
            <person name="Zou Y."/>
            <person name="Xue W."/>
            <person name="Luo G."/>
        </authorList>
    </citation>
    <scope>NUCLEOTIDE SEQUENCE [LARGE SCALE GENOMIC DNA]</scope>
    <source>
        <strain evidence="1 2">AM18-6</strain>
    </source>
</reference>
<dbReference type="AlphaFoldDB" id="A0A396C1J9"/>
<comment type="caution">
    <text evidence="1">The sequence shown here is derived from an EMBL/GenBank/DDBJ whole genome shotgun (WGS) entry which is preliminary data.</text>
</comment>